<sequence>MAFEHHPIRVPLHGPLCPHRTANRLPLDVNAPPASGCSCADCLTLEAQNERRLNHELHTNIQTNASTGITRRPLQSLLQRAFHHVDLLPPSSRLTLAPTFIQR</sequence>
<name>A0A4Z2FBL3_9TELE</name>
<protein>
    <submittedName>
        <fullName evidence="1">Uncharacterized protein</fullName>
    </submittedName>
</protein>
<evidence type="ECO:0000313" key="2">
    <source>
        <dbReference type="Proteomes" id="UP000314294"/>
    </source>
</evidence>
<gene>
    <name evidence="1" type="ORF">EYF80_051242</name>
</gene>
<accession>A0A4Z2FBL3</accession>
<proteinExistence type="predicted"/>
<dbReference type="AlphaFoldDB" id="A0A4Z2FBL3"/>
<evidence type="ECO:0000313" key="1">
    <source>
        <dbReference type="EMBL" id="TNN38579.1"/>
    </source>
</evidence>
<organism evidence="1 2">
    <name type="scientific">Liparis tanakae</name>
    <name type="common">Tanaka's snailfish</name>
    <dbReference type="NCBI Taxonomy" id="230148"/>
    <lineage>
        <taxon>Eukaryota</taxon>
        <taxon>Metazoa</taxon>
        <taxon>Chordata</taxon>
        <taxon>Craniata</taxon>
        <taxon>Vertebrata</taxon>
        <taxon>Euteleostomi</taxon>
        <taxon>Actinopterygii</taxon>
        <taxon>Neopterygii</taxon>
        <taxon>Teleostei</taxon>
        <taxon>Neoteleostei</taxon>
        <taxon>Acanthomorphata</taxon>
        <taxon>Eupercaria</taxon>
        <taxon>Perciformes</taxon>
        <taxon>Cottioidei</taxon>
        <taxon>Cottales</taxon>
        <taxon>Liparidae</taxon>
        <taxon>Liparis</taxon>
    </lineage>
</organism>
<keyword evidence="2" id="KW-1185">Reference proteome</keyword>
<comment type="caution">
    <text evidence="1">The sequence shown here is derived from an EMBL/GenBank/DDBJ whole genome shotgun (WGS) entry which is preliminary data.</text>
</comment>
<reference evidence="1 2" key="1">
    <citation type="submission" date="2019-03" db="EMBL/GenBank/DDBJ databases">
        <title>First draft genome of Liparis tanakae, snailfish: a comprehensive survey of snailfish specific genes.</title>
        <authorList>
            <person name="Kim W."/>
            <person name="Song I."/>
            <person name="Jeong J.-H."/>
            <person name="Kim D."/>
            <person name="Kim S."/>
            <person name="Ryu S."/>
            <person name="Song J.Y."/>
            <person name="Lee S.K."/>
        </authorList>
    </citation>
    <scope>NUCLEOTIDE SEQUENCE [LARGE SCALE GENOMIC DNA]</scope>
    <source>
        <tissue evidence="1">Muscle</tissue>
    </source>
</reference>
<dbReference type="Proteomes" id="UP000314294">
    <property type="component" value="Unassembled WGS sequence"/>
</dbReference>
<dbReference type="EMBL" id="SRLO01001359">
    <property type="protein sequence ID" value="TNN38579.1"/>
    <property type="molecule type" value="Genomic_DNA"/>
</dbReference>